<protein>
    <recommendedName>
        <fullName evidence="3">Glucuronosyltransferase</fullName>
    </recommendedName>
</protein>
<dbReference type="OrthoDB" id="5835829at2759"/>
<accession>A0A368EZP1</accession>
<reference evidence="1 2" key="1">
    <citation type="submission" date="2014-10" db="EMBL/GenBank/DDBJ databases">
        <title>Draft genome of the hookworm Ancylostoma caninum.</title>
        <authorList>
            <person name="Mitreva M."/>
        </authorList>
    </citation>
    <scope>NUCLEOTIDE SEQUENCE [LARGE SCALE GENOMIC DNA]</scope>
    <source>
        <strain evidence="1 2">Baltimore</strain>
    </source>
</reference>
<dbReference type="Proteomes" id="UP000252519">
    <property type="component" value="Unassembled WGS sequence"/>
</dbReference>
<sequence length="101" mass="11812">MDNVAHVIGVPTFPSYVPTFIMESTDEMDFIQRTKSFIGHTLYNLVWPRMIPSKETQIFREYWDPNFPDIMDLIKKCPLVSFDSTKSITHSETFSKASMWV</sequence>
<evidence type="ECO:0008006" key="3">
    <source>
        <dbReference type="Google" id="ProtNLM"/>
    </source>
</evidence>
<gene>
    <name evidence="1" type="ORF">ANCCAN_28988</name>
</gene>
<organism evidence="1 2">
    <name type="scientific">Ancylostoma caninum</name>
    <name type="common">Dog hookworm</name>
    <dbReference type="NCBI Taxonomy" id="29170"/>
    <lineage>
        <taxon>Eukaryota</taxon>
        <taxon>Metazoa</taxon>
        <taxon>Ecdysozoa</taxon>
        <taxon>Nematoda</taxon>
        <taxon>Chromadorea</taxon>
        <taxon>Rhabditida</taxon>
        <taxon>Rhabditina</taxon>
        <taxon>Rhabditomorpha</taxon>
        <taxon>Strongyloidea</taxon>
        <taxon>Ancylostomatidae</taxon>
        <taxon>Ancylostomatinae</taxon>
        <taxon>Ancylostoma</taxon>
    </lineage>
</organism>
<dbReference type="AlphaFoldDB" id="A0A368EZP1"/>
<dbReference type="EMBL" id="JOJR01012731">
    <property type="protein sequence ID" value="RCN25301.1"/>
    <property type="molecule type" value="Genomic_DNA"/>
</dbReference>
<evidence type="ECO:0000313" key="2">
    <source>
        <dbReference type="Proteomes" id="UP000252519"/>
    </source>
</evidence>
<proteinExistence type="predicted"/>
<evidence type="ECO:0000313" key="1">
    <source>
        <dbReference type="EMBL" id="RCN25301.1"/>
    </source>
</evidence>
<name>A0A368EZP1_ANCCA</name>
<dbReference type="STRING" id="29170.A0A368EZP1"/>
<dbReference type="SUPFAM" id="SSF53756">
    <property type="entry name" value="UDP-Glycosyltransferase/glycogen phosphorylase"/>
    <property type="match status" value="1"/>
</dbReference>
<comment type="caution">
    <text evidence="1">The sequence shown here is derived from an EMBL/GenBank/DDBJ whole genome shotgun (WGS) entry which is preliminary data.</text>
</comment>
<keyword evidence="2" id="KW-1185">Reference proteome</keyword>